<comment type="caution">
    <text evidence="7">The sequence shown here is derived from an EMBL/GenBank/DDBJ whole genome shotgun (WGS) entry which is preliminary data.</text>
</comment>
<keyword evidence="8" id="KW-1185">Reference proteome</keyword>
<evidence type="ECO:0000259" key="6">
    <source>
        <dbReference type="PROSITE" id="PS50865"/>
    </source>
</evidence>
<evidence type="ECO:0000256" key="3">
    <source>
        <dbReference type="ARBA" id="ARBA00022833"/>
    </source>
</evidence>
<dbReference type="PROSITE" id="PS50865">
    <property type="entry name" value="ZF_MYND_2"/>
    <property type="match status" value="1"/>
</dbReference>
<dbReference type="InterPro" id="IPR002893">
    <property type="entry name" value="Znf_MYND"/>
</dbReference>
<evidence type="ECO:0000256" key="2">
    <source>
        <dbReference type="ARBA" id="ARBA00022771"/>
    </source>
</evidence>
<dbReference type="Pfam" id="PF01753">
    <property type="entry name" value="zf-MYND"/>
    <property type="match status" value="1"/>
</dbReference>
<keyword evidence="3" id="KW-0862">Zinc</keyword>
<protein>
    <recommendedName>
        <fullName evidence="6">MYND-type domain-containing protein</fullName>
    </recommendedName>
</protein>
<dbReference type="SUPFAM" id="SSF144232">
    <property type="entry name" value="HIT/MYND zinc finger-like"/>
    <property type="match status" value="1"/>
</dbReference>
<evidence type="ECO:0000256" key="1">
    <source>
        <dbReference type="ARBA" id="ARBA00022723"/>
    </source>
</evidence>
<dbReference type="Proteomes" id="UP001215598">
    <property type="component" value="Unassembled WGS sequence"/>
</dbReference>
<gene>
    <name evidence="7" type="ORF">B0H16DRAFT_1499580</name>
</gene>
<evidence type="ECO:0000313" key="8">
    <source>
        <dbReference type="Proteomes" id="UP001215598"/>
    </source>
</evidence>
<evidence type="ECO:0000256" key="4">
    <source>
        <dbReference type="PROSITE-ProRule" id="PRU00134"/>
    </source>
</evidence>
<evidence type="ECO:0000313" key="7">
    <source>
        <dbReference type="EMBL" id="KAJ7779676.1"/>
    </source>
</evidence>
<dbReference type="GO" id="GO:0008270">
    <property type="term" value="F:zinc ion binding"/>
    <property type="evidence" value="ECO:0007669"/>
    <property type="project" value="UniProtKB-KW"/>
</dbReference>
<organism evidence="7 8">
    <name type="scientific">Mycena metata</name>
    <dbReference type="NCBI Taxonomy" id="1033252"/>
    <lineage>
        <taxon>Eukaryota</taxon>
        <taxon>Fungi</taxon>
        <taxon>Dikarya</taxon>
        <taxon>Basidiomycota</taxon>
        <taxon>Agaricomycotina</taxon>
        <taxon>Agaricomycetes</taxon>
        <taxon>Agaricomycetidae</taxon>
        <taxon>Agaricales</taxon>
        <taxon>Marasmiineae</taxon>
        <taxon>Mycenaceae</taxon>
        <taxon>Mycena</taxon>
    </lineage>
</organism>
<accession>A0AAD7K6Z7</accession>
<reference evidence="7" key="1">
    <citation type="submission" date="2023-03" db="EMBL/GenBank/DDBJ databases">
        <title>Massive genome expansion in bonnet fungi (Mycena s.s.) driven by repeated elements and novel gene families across ecological guilds.</title>
        <authorList>
            <consortium name="Lawrence Berkeley National Laboratory"/>
            <person name="Harder C.B."/>
            <person name="Miyauchi S."/>
            <person name="Viragh M."/>
            <person name="Kuo A."/>
            <person name="Thoen E."/>
            <person name="Andreopoulos B."/>
            <person name="Lu D."/>
            <person name="Skrede I."/>
            <person name="Drula E."/>
            <person name="Henrissat B."/>
            <person name="Morin E."/>
            <person name="Kohler A."/>
            <person name="Barry K."/>
            <person name="LaButti K."/>
            <person name="Morin E."/>
            <person name="Salamov A."/>
            <person name="Lipzen A."/>
            <person name="Mereny Z."/>
            <person name="Hegedus B."/>
            <person name="Baldrian P."/>
            <person name="Stursova M."/>
            <person name="Weitz H."/>
            <person name="Taylor A."/>
            <person name="Grigoriev I.V."/>
            <person name="Nagy L.G."/>
            <person name="Martin F."/>
            <person name="Kauserud H."/>
        </authorList>
    </citation>
    <scope>NUCLEOTIDE SEQUENCE</scope>
    <source>
        <strain evidence="7">CBHHK182m</strain>
    </source>
</reference>
<keyword evidence="2 4" id="KW-0863">Zinc-finger</keyword>
<feature type="region of interest" description="Disordered" evidence="5">
    <location>
        <begin position="1"/>
        <end position="21"/>
    </location>
</feature>
<feature type="domain" description="MYND-type" evidence="6">
    <location>
        <begin position="25"/>
        <end position="63"/>
    </location>
</feature>
<sequence>MPSSDQNRGLVRFHDGAPAHDHKKCSKCLSHGPELSRCTGCYEEAYCSGACQSAHWPLHRSKCKAAKRMERRIIQVSGLQSLMRDFQLWLEYYDAPLQNCAIAAMRLTENPHKERDTILFIQIAYAPAHATLPVEHKFSVISVGRPDIEELPQPSQFQQETYGGYDQSQADARLKLGDQFYGVARIGVDLCIGTSVVTERLKTVVIDKTTARANLVRQEWWLLFREYVAAGRKMKFCCGEVPDMEGGCCCGGWAHEDEDVVGLD</sequence>
<proteinExistence type="predicted"/>
<dbReference type="EMBL" id="JARKIB010000005">
    <property type="protein sequence ID" value="KAJ7779676.1"/>
    <property type="molecule type" value="Genomic_DNA"/>
</dbReference>
<keyword evidence="1" id="KW-0479">Metal-binding</keyword>
<evidence type="ECO:0000256" key="5">
    <source>
        <dbReference type="SAM" id="MobiDB-lite"/>
    </source>
</evidence>
<dbReference type="AlphaFoldDB" id="A0AAD7K6Z7"/>
<dbReference type="Gene3D" id="6.10.140.2220">
    <property type="match status" value="1"/>
</dbReference>
<name>A0AAD7K6Z7_9AGAR</name>